<evidence type="ECO:0000313" key="1">
    <source>
        <dbReference type="EMBL" id="OHT21235.1"/>
    </source>
</evidence>
<evidence type="ECO:0008006" key="3">
    <source>
        <dbReference type="Google" id="ProtNLM"/>
    </source>
</evidence>
<evidence type="ECO:0000313" key="2">
    <source>
        <dbReference type="Proteomes" id="UP000179467"/>
    </source>
</evidence>
<comment type="caution">
    <text evidence="1">The sequence shown here is derived from an EMBL/GenBank/DDBJ whole genome shotgun (WGS) entry which is preliminary data.</text>
</comment>
<gene>
    <name evidence="1" type="ORF">BHE75_03241</name>
</gene>
<protein>
    <recommendedName>
        <fullName evidence="3">DUF4279 domain-containing protein</fullName>
    </recommendedName>
</protein>
<dbReference type="InterPro" id="IPR025459">
    <property type="entry name" value="DUF4279"/>
</dbReference>
<dbReference type="Proteomes" id="UP000179467">
    <property type="component" value="Unassembled WGS sequence"/>
</dbReference>
<organism evidence="1 2">
    <name type="scientific">Edaphosphingomonas haloaromaticamans</name>
    <dbReference type="NCBI Taxonomy" id="653954"/>
    <lineage>
        <taxon>Bacteria</taxon>
        <taxon>Pseudomonadati</taxon>
        <taxon>Pseudomonadota</taxon>
        <taxon>Alphaproteobacteria</taxon>
        <taxon>Sphingomonadales</taxon>
        <taxon>Rhizorhabdaceae</taxon>
        <taxon>Edaphosphingomonas</taxon>
    </lineage>
</organism>
<dbReference type="EMBL" id="MIPT01000001">
    <property type="protein sequence ID" value="OHT21235.1"/>
    <property type="molecule type" value="Genomic_DNA"/>
</dbReference>
<dbReference type="OrthoDB" id="6025978at2"/>
<proteinExistence type="predicted"/>
<dbReference type="AlphaFoldDB" id="A0A1S1HG90"/>
<name>A0A1S1HG90_9SPHN</name>
<accession>A0A1S1HG90</accession>
<dbReference type="Pfam" id="PF14106">
    <property type="entry name" value="DUF4279"/>
    <property type="match status" value="1"/>
</dbReference>
<reference evidence="1 2" key="1">
    <citation type="submission" date="2016-09" db="EMBL/GenBank/DDBJ databases">
        <title>Metabolic pathway, cell adaptation mechanisms and a novel monoxygenase revealed through proteogenomic-transcription analysis of a Sphingomonas haloaromaticamans strain degrading the fungicide ortho-phenylphenol.</title>
        <authorList>
            <person name="Perruchon C."/>
            <person name="Papadopoulou E.S."/>
            <person name="Rousidou C."/>
            <person name="Vasileiadis S."/>
            <person name="Tanou G."/>
            <person name="Amoutzias G."/>
            <person name="Molassiotis A."/>
            <person name="Karpouzas D.G."/>
        </authorList>
    </citation>
    <scope>NUCLEOTIDE SEQUENCE [LARGE SCALE GENOMIC DNA]</scope>
    <source>
        <strain evidence="1 2">P3</strain>
    </source>
</reference>
<sequence>MNDIPECKVSLWIVGDTLNPDELAEWLGCAPAYQARKGDTYYTDEGEEMVASTGRFQLTTGWHTGKPLERLIGELLDRVPDDAALWDRINTSLSGDVFCGLIMGGANEETKLSTDTLQALACRGLSLHLDIYDSADGPIS</sequence>
<dbReference type="RefSeq" id="WP_015457825.1">
    <property type="nucleotide sequence ID" value="NZ_MIPT01000001.1"/>
</dbReference>
<keyword evidence="2" id="KW-1185">Reference proteome</keyword>